<feature type="region of interest" description="Disordered" evidence="5">
    <location>
        <begin position="309"/>
        <end position="328"/>
    </location>
</feature>
<dbReference type="AlphaFoldDB" id="A0AAE0KBI5"/>
<feature type="compositionally biased region" description="Gly residues" evidence="5">
    <location>
        <begin position="454"/>
        <end position="478"/>
    </location>
</feature>
<evidence type="ECO:0000256" key="5">
    <source>
        <dbReference type="SAM" id="MobiDB-lite"/>
    </source>
</evidence>
<dbReference type="EMBL" id="JAULSN010000004">
    <property type="protein sequence ID" value="KAK3373551.1"/>
    <property type="molecule type" value="Genomic_DNA"/>
</dbReference>
<feature type="transmembrane region" description="Helical" evidence="6">
    <location>
        <begin position="226"/>
        <end position="250"/>
    </location>
</feature>
<dbReference type="CDD" id="cd12087">
    <property type="entry name" value="TM_EGFR-like"/>
    <property type="match status" value="1"/>
</dbReference>
<dbReference type="Proteomes" id="UP001287356">
    <property type="component" value="Unassembled WGS sequence"/>
</dbReference>
<dbReference type="GO" id="GO:0016020">
    <property type="term" value="C:membrane"/>
    <property type="evidence" value="ECO:0007669"/>
    <property type="project" value="UniProtKB-SubCell"/>
</dbReference>
<gene>
    <name evidence="7" type="ORF">B0T24DRAFT_593730</name>
</gene>
<keyword evidence="8" id="KW-1185">Reference proteome</keyword>
<dbReference type="InterPro" id="IPR051694">
    <property type="entry name" value="Immunoregulatory_rcpt-like"/>
</dbReference>
<evidence type="ECO:0000256" key="1">
    <source>
        <dbReference type="ARBA" id="ARBA00004167"/>
    </source>
</evidence>
<feature type="compositionally biased region" description="Low complexity" evidence="5">
    <location>
        <begin position="172"/>
        <end position="209"/>
    </location>
</feature>
<evidence type="ECO:0000256" key="2">
    <source>
        <dbReference type="ARBA" id="ARBA00022692"/>
    </source>
</evidence>
<keyword evidence="2 6" id="KW-0812">Transmembrane</keyword>
<dbReference type="PANTHER" id="PTHR15549">
    <property type="entry name" value="PAIRED IMMUNOGLOBULIN-LIKE TYPE 2 RECEPTOR"/>
    <property type="match status" value="1"/>
</dbReference>
<evidence type="ECO:0000313" key="7">
    <source>
        <dbReference type="EMBL" id="KAK3373551.1"/>
    </source>
</evidence>
<evidence type="ECO:0000256" key="4">
    <source>
        <dbReference type="ARBA" id="ARBA00023136"/>
    </source>
</evidence>
<proteinExistence type="predicted"/>
<sequence>MSFVSNYPPAGSMTRVFTPPCGPITNAGYGPSSFIGEHGHANYASSCGPPGWLDRNAGEFSVGYFSPAICPAGYTAACTWYDVAQGPPPAAGTETAMNCLPSGYACNTAVLRHGTLTAAALGDKKRQEGASTLTEAPYFFIRWRAQDLSVFETHPLSPGVYLVNGIPESTSVSTPASSSSATTGQTTSPSKSSSSSSSSSSSTAIQTDTSPPPSSPSTSSSLSTGAIAGIAVGAIGGVALIAAAAVFVWLRKRRAAARGTHPTVPELHDPKAVPELDAPPQGGGPKELAAAKDPLDPQELALTAAAAELPTERHDQSTPAELSATATSPATRAAYHLSTPPDGPGHGGAGGNDPWTPSPVASTSSPHTATTATATAAYIPTPPPWAPETEPPPGLPPALASDGGSGFAAAHDDELAELRARKAEIDAKRQRLLQLQQLDEEEQGLQRRMRELASGGGSAGNRGRTPGSGSGTGAGMGG</sequence>
<organism evidence="7 8">
    <name type="scientific">Lasiosphaeria ovina</name>
    <dbReference type="NCBI Taxonomy" id="92902"/>
    <lineage>
        <taxon>Eukaryota</taxon>
        <taxon>Fungi</taxon>
        <taxon>Dikarya</taxon>
        <taxon>Ascomycota</taxon>
        <taxon>Pezizomycotina</taxon>
        <taxon>Sordariomycetes</taxon>
        <taxon>Sordariomycetidae</taxon>
        <taxon>Sordariales</taxon>
        <taxon>Lasiosphaeriaceae</taxon>
        <taxon>Lasiosphaeria</taxon>
    </lineage>
</organism>
<evidence type="ECO:0000256" key="6">
    <source>
        <dbReference type="SAM" id="Phobius"/>
    </source>
</evidence>
<reference evidence="7" key="2">
    <citation type="submission" date="2023-06" db="EMBL/GenBank/DDBJ databases">
        <authorList>
            <consortium name="Lawrence Berkeley National Laboratory"/>
            <person name="Haridas S."/>
            <person name="Hensen N."/>
            <person name="Bonometti L."/>
            <person name="Westerberg I."/>
            <person name="Brannstrom I.O."/>
            <person name="Guillou S."/>
            <person name="Cros-Aarteil S."/>
            <person name="Calhoun S."/>
            <person name="Kuo A."/>
            <person name="Mondo S."/>
            <person name="Pangilinan J."/>
            <person name="Riley R."/>
            <person name="Labutti K."/>
            <person name="Andreopoulos B."/>
            <person name="Lipzen A."/>
            <person name="Chen C."/>
            <person name="Yanf M."/>
            <person name="Daum C."/>
            <person name="Ng V."/>
            <person name="Clum A."/>
            <person name="Steindorff A."/>
            <person name="Ohm R."/>
            <person name="Martin F."/>
            <person name="Silar P."/>
            <person name="Natvig D."/>
            <person name="Lalanne C."/>
            <person name="Gautier V."/>
            <person name="Ament-Velasquez S.L."/>
            <person name="Kruys A."/>
            <person name="Hutchinson M.I."/>
            <person name="Powell A.J."/>
            <person name="Barry K."/>
            <person name="Miller A.N."/>
            <person name="Grigoriev I.V."/>
            <person name="Debuchy R."/>
            <person name="Gladieux P."/>
            <person name="Thoren M.H."/>
            <person name="Johannesson H."/>
        </authorList>
    </citation>
    <scope>NUCLEOTIDE SEQUENCE</scope>
    <source>
        <strain evidence="7">CBS 958.72</strain>
    </source>
</reference>
<feature type="region of interest" description="Disordered" evidence="5">
    <location>
        <begin position="257"/>
        <end position="291"/>
    </location>
</feature>
<protein>
    <submittedName>
        <fullName evidence="7">Uncharacterized protein</fullName>
    </submittedName>
</protein>
<evidence type="ECO:0000256" key="3">
    <source>
        <dbReference type="ARBA" id="ARBA00022989"/>
    </source>
</evidence>
<feature type="compositionally biased region" description="Low complexity" evidence="5">
    <location>
        <begin position="352"/>
        <end position="379"/>
    </location>
</feature>
<name>A0AAE0KBI5_9PEZI</name>
<feature type="region of interest" description="Disordered" evidence="5">
    <location>
        <begin position="172"/>
        <end position="222"/>
    </location>
</feature>
<feature type="region of interest" description="Disordered" evidence="5">
    <location>
        <begin position="441"/>
        <end position="478"/>
    </location>
</feature>
<comment type="caution">
    <text evidence="7">The sequence shown here is derived from an EMBL/GenBank/DDBJ whole genome shotgun (WGS) entry which is preliminary data.</text>
</comment>
<accession>A0AAE0KBI5</accession>
<comment type="subcellular location">
    <subcellularLocation>
        <location evidence="1">Membrane</location>
        <topology evidence="1">Single-pass membrane protein</topology>
    </subcellularLocation>
</comment>
<dbReference type="PANTHER" id="PTHR15549:SF6">
    <property type="entry name" value="MID2 DOMAIN-CONTAINING PROTEIN"/>
    <property type="match status" value="1"/>
</dbReference>
<feature type="compositionally biased region" description="Pro residues" evidence="5">
    <location>
        <begin position="380"/>
        <end position="396"/>
    </location>
</feature>
<evidence type="ECO:0000313" key="8">
    <source>
        <dbReference type="Proteomes" id="UP001287356"/>
    </source>
</evidence>
<dbReference type="GO" id="GO:0071944">
    <property type="term" value="C:cell periphery"/>
    <property type="evidence" value="ECO:0007669"/>
    <property type="project" value="UniProtKB-ARBA"/>
</dbReference>
<keyword evidence="4 6" id="KW-0472">Membrane</keyword>
<feature type="region of interest" description="Disordered" evidence="5">
    <location>
        <begin position="334"/>
        <end position="413"/>
    </location>
</feature>
<keyword evidence="3 6" id="KW-1133">Transmembrane helix</keyword>
<reference evidence="7" key="1">
    <citation type="journal article" date="2023" name="Mol. Phylogenet. Evol.">
        <title>Genome-scale phylogeny and comparative genomics of the fungal order Sordariales.</title>
        <authorList>
            <person name="Hensen N."/>
            <person name="Bonometti L."/>
            <person name="Westerberg I."/>
            <person name="Brannstrom I.O."/>
            <person name="Guillou S."/>
            <person name="Cros-Aarteil S."/>
            <person name="Calhoun S."/>
            <person name="Haridas S."/>
            <person name="Kuo A."/>
            <person name="Mondo S."/>
            <person name="Pangilinan J."/>
            <person name="Riley R."/>
            <person name="LaButti K."/>
            <person name="Andreopoulos B."/>
            <person name="Lipzen A."/>
            <person name="Chen C."/>
            <person name="Yan M."/>
            <person name="Daum C."/>
            <person name="Ng V."/>
            <person name="Clum A."/>
            <person name="Steindorff A."/>
            <person name="Ohm R.A."/>
            <person name="Martin F."/>
            <person name="Silar P."/>
            <person name="Natvig D.O."/>
            <person name="Lalanne C."/>
            <person name="Gautier V."/>
            <person name="Ament-Velasquez S.L."/>
            <person name="Kruys A."/>
            <person name="Hutchinson M.I."/>
            <person name="Powell A.J."/>
            <person name="Barry K."/>
            <person name="Miller A.N."/>
            <person name="Grigoriev I.V."/>
            <person name="Debuchy R."/>
            <person name="Gladieux P."/>
            <person name="Hiltunen Thoren M."/>
            <person name="Johannesson H."/>
        </authorList>
    </citation>
    <scope>NUCLEOTIDE SEQUENCE</scope>
    <source>
        <strain evidence="7">CBS 958.72</strain>
    </source>
</reference>